<feature type="domain" description="Peptidase M1 membrane alanine aminopeptidase" evidence="2">
    <location>
        <begin position="2"/>
        <end position="51"/>
    </location>
</feature>
<dbReference type="PANTHER" id="PTHR11533">
    <property type="entry name" value="PROTEASE M1 ZINC METALLOPROTEASE"/>
    <property type="match status" value="1"/>
</dbReference>
<protein>
    <submittedName>
        <fullName evidence="4">Aminopeptidase 2</fullName>
    </submittedName>
</protein>
<dbReference type="GO" id="GO:0006508">
    <property type="term" value="P:proteolysis"/>
    <property type="evidence" value="ECO:0007669"/>
    <property type="project" value="TreeGrafter"/>
</dbReference>
<dbReference type="InterPro" id="IPR027268">
    <property type="entry name" value="Peptidase_M4/M1_CTD_sf"/>
</dbReference>
<evidence type="ECO:0000313" key="4">
    <source>
        <dbReference type="EMBL" id="KAF4453815.1"/>
    </source>
</evidence>
<keyword evidence="4" id="KW-0378">Hydrolase</keyword>
<dbReference type="GO" id="GO:0043171">
    <property type="term" value="P:peptide catabolic process"/>
    <property type="evidence" value="ECO:0007669"/>
    <property type="project" value="TreeGrafter"/>
</dbReference>
<dbReference type="InterPro" id="IPR014782">
    <property type="entry name" value="Peptidase_M1_dom"/>
</dbReference>
<evidence type="ECO:0000256" key="1">
    <source>
        <dbReference type="ARBA" id="ARBA00010136"/>
    </source>
</evidence>
<dbReference type="GO" id="GO:0042277">
    <property type="term" value="F:peptide binding"/>
    <property type="evidence" value="ECO:0007669"/>
    <property type="project" value="TreeGrafter"/>
</dbReference>
<dbReference type="GO" id="GO:0008270">
    <property type="term" value="F:zinc ion binding"/>
    <property type="evidence" value="ECO:0007669"/>
    <property type="project" value="InterPro"/>
</dbReference>
<dbReference type="Gene3D" id="1.10.390.10">
    <property type="entry name" value="Neutral Protease Domain 2"/>
    <property type="match status" value="1"/>
</dbReference>
<keyword evidence="4" id="KW-0645">Protease</keyword>
<name>A0A8H4KPG1_9HYPO</name>
<evidence type="ECO:0000259" key="2">
    <source>
        <dbReference type="Pfam" id="PF01433"/>
    </source>
</evidence>
<dbReference type="InterPro" id="IPR050344">
    <property type="entry name" value="Peptidase_M1_aminopeptidases"/>
</dbReference>
<dbReference type="GO" id="GO:0070006">
    <property type="term" value="F:metalloaminopeptidase activity"/>
    <property type="evidence" value="ECO:0007669"/>
    <property type="project" value="TreeGrafter"/>
</dbReference>
<proteinExistence type="inferred from homology"/>
<dbReference type="SUPFAM" id="SSF55486">
    <property type="entry name" value="Metalloproteases ('zincins'), catalytic domain"/>
    <property type="match status" value="1"/>
</dbReference>
<dbReference type="Gene3D" id="1.25.50.20">
    <property type="match status" value="1"/>
</dbReference>
<dbReference type="AlphaFoldDB" id="A0A8H4KPG1"/>
<accession>A0A8H4KPG1</accession>
<comment type="caution">
    <text evidence="4">The sequence shown here is derived from an EMBL/GenBank/DDBJ whole genome shotgun (WGS) entry which is preliminary data.</text>
</comment>
<dbReference type="Pfam" id="PF01433">
    <property type="entry name" value="Peptidase_M1"/>
    <property type="match status" value="1"/>
</dbReference>
<comment type="similarity">
    <text evidence="1">Belongs to the peptidase M1 family.</text>
</comment>
<dbReference type="PANTHER" id="PTHR11533:SF171">
    <property type="entry name" value="AMINOPEPTIDASE"/>
    <property type="match status" value="1"/>
</dbReference>
<dbReference type="Pfam" id="PF11838">
    <property type="entry name" value="ERAP1_C"/>
    <property type="match status" value="1"/>
</dbReference>
<reference evidence="4 5" key="1">
    <citation type="submission" date="2020-01" db="EMBL/GenBank/DDBJ databases">
        <title>Identification and distribution of gene clusters putatively required for synthesis of sphingolipid metabolism inhibitors in phylogenetically diverse species of the filamentous fungus Fusarium.</title>
        <authorList>
            <person name="Kim H.-S."/>
            <person name="Busman M."/>
            <person name="Brown D.W."/>
            <person name="Divon H."/>
            <person name="Uhlig S."/>
            <person name="Proctor R.H."/>
        </authorList>
    </citation>
    <scope>NUCLEOTIDE SEQUENCE [LARGE SCALE GENOMIC DNA]</scope>
    <source>
        <strain evidence="4 5">NRRL 20459</strain>
    </source>
</reference>
<dbReference type="GO" id="GO:0005737">
    <property type="term" value="C:cytoplasm"/>
    <property type="evidence" value="ECO:0007669"/>
    <property type="project" value="TreeGrafter"/>
</dbReference>
<sequence>MVLDNLGEDKFFQGLKLYLRRHQYQCTESDDLWRAWEEVTGEPVATNMRVWTKEPGFPVLKVPEQSDESGKVTGIHLLQQRFLASGTKNQDNDPSSPIYPLRFAFRSDTGVEIIDMNCREMVIAPPKGFFKVNADRGGFFRTSYSPELLERVLEGASKGNLSLRDCVGLSCDLKALVAAGLNKTSELLDLNLKFRKIDSFYVWEMIDRNLRSIQSVYKFHGPELNEALRKLTLDVLSPKAQEFGWSISENDEEVLVTFKTSMFSGAGLAGDEKIVSAAKELFAKRMAGDESVIPGSLRWELFGIVAAHEGLRKLWETSSNEDEQYLALECLGRAPNGELMKWVLELLLTETVKNHDMFYLTWLAGSTTHAAIELWEWTKKNWSRVEKAVPVDILSLFLGTALDGLHSEEQIQDVRTFFATRNTENCQMILDQKLEAMENRRSWAERDVSDVRSWLEAHGYL</sequence>
<evidence type="ECO:0000259" key="3">
    <source>
        <dbReference type="Pfam" id="PF11838"/>
    </source>
</evidence>
<dbReference type="OrthoDB" id="10031169at2759"/>
<dbReference type="InterPro" id="IPR024571">
    <property type="entry name" value="ERAP1-like_C_dom"/>
</dbReference>
<organism evidence="4 5">
    <name type="scientific">Fusarium albosuccineum</name>
    <dbReference type="NCBI Taxonomy" id="1237068"/>
    <lineage>
        <taxon>Eukaryota</taxon>
        <taxon>Fungi</taxon>
        <taxon>Dikarya</taxon>
        <taxon>Ascomycota</taxon>
        <taxon>Pezizomycotina</taxon>
        <taxon>Sordariomycetes</taxon>
        <taxon>Hypocreomycetidae</taxon>
        <taxon>Hypocreales</taxon>
        <taxon>Nectriaceae</taxon>
        <taxon>Fusarium</taxon>
        <taxon>Fusarium decemcellulare species complex</taxon>
    </lineage>
</organism>
<dbReference type="EMBL" id="JAADYS010002854">
    <property type="protein sequence ID" value="KAF4453815.1"/>
    <property type="molecule type" value="Genomic_DNA"/>
</dbReference>
<evidence type="ECO:0000313" key="5">
    <source>
        <dbReference type="Proteomes" id="UP000554235"/>
    </source>
</evidence>
<keyword evidence="4" id="KW-0031">Aminopeptidase</keyword>
<keyword evidence="5" id="KW-1185">Reference proteome</keyword>
<feature type="domain" description="ERAP1-like C-terminal" evidence="3">
    <location>
        <begin position="129"/>
        <end position="438"/>
    </location>
</feature>
<dbReference type="Proteomes" id="UP000554235">
    <property type="component" value="Unassembled WGS sequence"/>
</dbReference>
<dbReference type="GO" id="GO:0016020">
    <property type="term" value="C:membrane"/>
    <property type="evidence" value="ECO:0007669"/>
    <property type="project" value="TreeGrafter"/>
</dbReference>
<gene>
    <name evidence="4" type="ORF">FALBO_15930</name>
</gene>